<reference evidence="1" key="1">
    <citation type="submission" date="2020-08" db="EMBL/GenBank/DDBJ databases">
        <title>Genome public.</title>
        <authorList>
            <person name="Liu C."/>
            <person name="Sun Q."/>
        </authorList>
    </citation>
    <scope>NUCLEOTIDE SEQUENCE</scope>
    <source>
        <strain evidence="1">NSJ-12</strain>
    </source>
</reference>
<protein>
    <submittedName>
        <fullName evidence="1">Uncharacterized protein</fullName>
    </submittedName>
</protein>
<dbReference type="RefSeq" id="WP_249332310.1">
    <property type="nucleotide sequence ID" value="NZ_JACRSY010000008.1"/>
</dbReference>
<name>A0A926IE25_9FIRM</name>
<gene>
    <name evidence="1" type="ORF">H8718_06345</name>
</gene>
<dbReference type="EMBL" id="JACRSY010000008">
    <property type="protein sequence ID" value="MBC8579156.1"/>
    <property type="molecule type" value="Genomic_DNA"/>
</dbReference>
<evidence type="ECO:0000313" key="2">
    <source>
        <dbReference type="Proteomes" id="UP000655830"/>
    </source>
</evidence>
<dbReference type="Proteomes" id="UP000655830">
    <property type="component" value="Unassembled WGS sequence"/>
</dbReference>
<sequence length="79" mass="8941">MNLGDKVIFCGTEKDLRSAFVNVGVAQKILEEKPIGTIVDIDTFCRLNMCVEFKGITQKVWLSDEDLTSYVEKKKGKKK</sequence>
<comment type="caution">
    <text evidence="1">The sequence shown here is derived from an EMBL/GenBank/DDBJ whole genome shotgun (WGS) entry which is preliminary data.</text>
</comment>
<proteinExistence type="predicted"/>
<evidence type="ECO:0000313" key="1">
    <source>
        <dbReference type="EMBL" id="MBC8579156.1"/>
    </source>
</evidence>
<accession>A0A926IE25</accession>
<keyword evidence="2" id="KW-1185">Reference proteome</keyword>
<dbReference type="AlphaFoldDB" id="A0A926IE25"/>
<organism evidence="1 2">
    <name type="scientific">Zhenhengia yiwuensis</name>
    <dbReference type="NCBI Taxonomy" id="2763666"/>
    <lineage>
        <taxon>Bacteria</taxon>
        <taxon>Bacillati</taxon>
        <taxon>Bacillota</taxon>
        <taxon>Clostridia</taxon>
        <taxon>Lachnospirales</taxon>
        <taxon>Lachnospiraceae</taxon>
        <taxon>Zhenhengia</taxon>
    </lineage>
</organism>